<evidence type="ECO:0000313" key="1">
    <source>
        <dbReference type="EMBL" id="EFC87080.1"/>
    </source>
</evidence>
<accession>D3A0R2</accession>
<dbReference type="AlphaFoldDB" id="D3A0R2"/>
<dbReference type="EMBL" id="ACDX02000032">
    <property type="protein sequence ID" value="EFC87080.1"/>
    <property type="molecule type" value="Genomic_DNA"/>
</dbReference>
<protein>
    <submittedName>
        <fullName evidence="1">Uncharacterized protein</fullName>
    </submittedName>
</protein>
<proteinExistence type="predicted"/>
<sequence>MINKYESIINKKNVLRKVGSTFQIIENNPGSQNRLLEVMASSGFGFTLDIPSITNWAFLKTDCPSGIKKVCDGIIVYTRSQETYFILIDLKSKKKGTGTKQILSSRFLCEWLNNLIDLHLGNFNKKPNFIGLICLAGRNTPSKGTTTHNFKYHKIDTLPDYSNMKIFTFCNQGKISVDSIIQKFKDS</sequence>
<evidence type="ECO:0000313" key="2">
    <source>
        <dbReference type="Proteomes" id="UP000003344"/>
    </source>
</evidence>
<gene>
    <name evidence="1" type="ORF">NEIMUCOT_06503</name>
</gene>
<dbReference type="Proteomes" id="UP000003344">
    <property type="component" value="Unassembled WGS sequence"/>
</dbReference>
<reference evidence="1 2" key="1">
    <citation type="submission" date="2009-10" db="EMBL/GenBank/DDBJ databases">
        <authorList>
            <person name="Weinstock G."/>
            <person name="Sodergren E."/>
            <person name="Clifton S."/>
            <person name="Fulton L."/>
            <person name="Fulton B."/>
            <person name="Courtney L."/>
            <person name="Fronick C."/>
            <person name="Harrison M."/>
            <person name="Strong C."/>
            <person name="Farmer C."/>
            <person name="Delahaunty K."/>
            <person name="Markovic C."/>
            <person name="Hall O."/>
            <person name="Minx P."/>
            <person name="Tomlinson C."/>
            <person name="Mitreva M."/>
            <person name="Nelson J."/>
            <person name="Hou S."/>
            <person name="Wollam A."/>
            <person name="Pepin K.H."/>
            <person name="Johnson M."/>
            <person name="Bhonagiri V."/>
            <person name="Nash W.E."/>
            <person name="Warren W."/>
            <person name="Chinwalla A."/>
            <person name="Mardis E.R."/>
            <person name="Wilson R.K."/>
        </authorList>
    </citation>
    <scope>NUCLEOTIDE SEQUENCE [LARGE SCALE GENOMIC DNA]</scope>
    <source>
        <strain evidence="2">ATCC 25996 / DSM 4631 / NCTC 10774 / M26</strain>
    </source>
</reference>
<comment type="caution">
    <text evidence="1">The sequence shown here is derived from an EMBL/GenBank/DDBJ whole genome shotgun (WGS) entry which is preliminary data.</text>
</comment>
<dbReference type="STRING" id="546266.NEIMUCOT_06503"/>
<dbReference type="RefSeq" id="WP_003744857.1">
    <property type="nucleotide sequence ID" value="NZ_ACDX02000032.1"/>
</dbReference>
<organism evidence="1 2">
    <name type="scientific">Neisseria mucosa (strain ATCC 25996 / DSM 4631 / NCTC 10774 / M26)</name>
    <dbReference type="NCBI Taxonomy" id="546266"/>
    <lineage>
        <taxon>Bacteria</taxon>
        <taxon>Pseudomonadati</taxon>
        <taxon>Pseudomonadota</taxon>
        <taxon>Betaproteobacteria</taxon>
        <taxon>Neisseriales</taxon>
        <taxon>Neisseriaceae</taxon>
        <taxon>Neisseria</taxon>
    </lineage>
</organism>
<name>D3A0R2_NEIM2</name>